<dbReference type="OrthoDB" id="354769at2759"/>
<evidence type="ECO:0000256" key="4">
    <source>
        <dbReference type="ARBA" id="ARBA00022485"/>
    </source>
</evidence>
<evidence type="ECO:0008006" key="10">
    <source>
        <dbReference type="Google" id="ProtNLM"/>
    </source>
</evidence>
<name>A0A6A6HTG2_9PLEO</name>
<evidence type="ECO:0000256" key="1">
    <source>
        <dbReference type="ARBA" id="ARBA00001966"/>
    </source>
</evidence>
<keyword evidence="4" id="KW-0408">Iron</keyword>
<gene>
    <name evidence="8" type="ORF">BU26DRAFT_442066</name>
</gene>
<keyword evidence="6" id="KW-0378">Hydrolase</keyword>
<evidence type="ECO:0000313" key="9">
    <source>
        <dbReference type="Proteomes" id="UP000800094"/>
    </source>
</evidence>
<dbReference type="GO" id="GO:0036297">
    <property type="term" value="P:interstrand cross-link repair"/>
    <property type="evidence" value="ECO:0007669"/>
    <property type="project" value="TreeGrafter"/>
</dbReference>
<dbReference type="EMBL" id="ML987215">
    <property type="protein sequence ID" value="KAF2240720.1"/>
    <property type="molecule type" value="Genomic_DNA"/>
</dbReference>
<dbReference type="PANTHER" id="PTHR14464">
    <property type="entry name" value="EXONUCLEASE V"/>
    <property type="match status" value="1"/>
</dbReference>
<comment type="subunit">
    <text evidence="3">Monomer.</text>
</comment>
<evidence type="ECO:0000313" key="8">
    <source>
        <dbReference type="EMBL" id="KAF2240720.1"/>
    </source>
</evidence>
<keyword evidence="4" id="KW-0004">4Fe-4S</keyword>
<evidence type="ECO:0000256" key="5">
    <source>
        <dbReference type="ARBA" id="ARBA00022722"/>
    </source>
</evidence>
<evidence type="ECO:0000256" key="3">
    <source>
        <dbReference type="ARBA" id="ARBA00011245"/>
    </source>
</evidence>
<keyword evidence="4" id="KW-0479">Metal-binding</keyword>
<dbReference type="PANTHER" id="PTHR14464:SF4">
    <property type="entry name" value="EXONUCLEASE V"/>
    <property type="match status" value="1"/>
</dbReference>
<dbReference type="GO" id="GO:0045145">
    <property type="term" value="F:single-stranded DNA 5'-3' DNA exonuclease activity"/>
    <property type="evidence" value="ECO:0007669"/>
    <property type="project" value="InterPro"/>
</dbReference>
<dbReference type="GO" id="GO:0005739">
    <property type="term" value="C:mitochondrion"/>
    <property type="evidence" value="ECO:0007669"/>
    <property type="project" value="TreeGrafter"/>
</dbReference>
<organism evidence="8 9">
    <name type="scientific">Trematosphaeria pertusa</name>
    <dbReference type="NCBI Taxonomy" id="390896"/>
    <lineage>
        <taxon>Eukaryota</taxon>
        <taxon>Fungi</taxon>
        <taxon>Dikarya</taxon>
        <taxon>Ascomycota</taxon>
        <taxon>Pezizomycotina</taxon>
        <taxon>Dothideomycetes</taxon>
        <taxon>Pleosporomycetidae</taxon>
        <taxon>Pleosporales</taxon>
        <taxon>Massarineae</taxon>
        <taxon>Trematosphaeriaceae</taxon>
        <taxon>Trematosphaeria</taxon>
    </lineage>
</organism>
<feature type="region of interest" description="Disordered" evidence="7">
    <location>
        <begin position="127"/>
        <end position="155"/>
    </location>
</feature>
<dbReference type="RefSeq" id="XP_033675724.1">
    <property type="nucleotide sequence ID" value="XM_033824488.1"/>
</dbReference>
<keyword evidence="5" id="KW-0540">Nuclease</keyword>
<accession>A0A6A6HTG2</accession>
<dbReference type="Pfam" id="PF09810">
    <property type="entry name" value="Exo5"/>
    <property type="match status" value="1"/>
</dbReference>
<dbReference type="InterPro" id="IPR019190">
    <property type="entry name" value="EXOV"/>
</dbReference>
<feature type="compositionally biased region" description="Basic and acidic residues" evidence="7">
    <location>
        <begin position="129"/>
        <end position="155"/>
    </location>
</feature>
<protein>
    <recommendedName>
        <fullName evidence="10">Exonuclease V</fullName>
    </recommendedName>
</protein>
<keyword evidence="6" id="KW-0269">Exonuclease</keyword>
<evidence type="ECO:0000256" key="7">
    <source>
        <dbReference type="SAM" id="MobiDB-lite"/>
    </source>
</evidence>
<comment type="cofactor">
    <cofactor evidence="1">
        <name>[4Fe-4S] cluster</name>
        <dbReference type="ChEBI" id="CHEBI:49883"/>
    </cofactor>
</comment>
<keyword evidence="4" id="KW-0411">Iron-sulfur</keyword>
<dbReference type="Proteomes" id="UP000800094">
    <property type="component" value="Unassembled WGS sequence"/>
</dbReference>
<proteinExistence type="inferred from homology"/>
<sequence length="540" mass="60900">MGDKSISAIVNAEAHSDYGSDIDLRSLPALSDYGSEFDPNEIAEDTLVGELLVQIAAAAPKAVLYPSIEVQEALEHREDEGVVVNTPCRPAILQRTREIRSSPARPLGRRSASVEVEYDGWSRRAFSVPREEPSSEALGRADEPSEMADDTRTPLERFRTKPKKPLSVTDLVSPAWCELQYLYTLTKFGRKPPTRAMKAGTKIHQTLEDEVHTVVPVQVKSKEDRFGLRIWNTIQGLRCLRETGLTRELEVWGVVDGQVVNGVIDELSYTCPDPNFEEQLELSKAKKSGDTLPLGQLSIEQAFAKSGVCHLETKRDDETAWIGALEPDRQVYIADVKTRGVRSLPTAASLRPTWMQLMLYRKLLESLSLNTVDAETVFVRYNLMPLESFSEVFMLDASTSSGAQEGDMHIDTENPYSILQESELRSHPNLLSLWSLMITEFQATMPSISDILRAEFRYSKTGDIIGSELTVYNPDTIDEYVKSEMEWWKGVREAKGVEIEEAFKCRVCDFAEECSWRKTKIEEATEKHRLRRGKREKSAV</sequence>
<dbReference type="GeneID" id="54577818"/>
<evidence type="ECO:0000256" key="2">
    <source>
        <dbReference type="ARBA" id="ARBA00009797"/>
    </source>
</evidence>
<evidence type="ECO:0000256" key="6">
    <source>
        <dbReference type="ARBA" id="ARBA00022839"/>
    </source>
</evidence>
<dbReference type="GO" id="GO:0051539">
    <property type="term" value="F:4 iron, 4 sulfur cluster binding"/>
    <property type="evidence" value="ECO:0007669"/>
    <property type="project" value="UniProtKB-KW"/>
</dbReference>
<keyword evidence="9" id="KW-1185">Reference proteome</keyword>
<reference evidence="8" key="1">
    <citation type="journal article" date="2020" name="Stud. Mycol.">
        <title>101 Dothideomycetes genomes: a test case for predicting lifestyles and emergence of pathogens.</title>
        <authorList>
            <person name="Haridas S."/>
            <person name="Albert R."/>
            <person name="Binder M."/>
            <person name="Bloem J."/>
            <person name="Labutti K."/>
            <person name="Salamov A."/>
            <person name="Andreopoulos B."/>
            <person name="Baker S."/>
            <person name="Barry K."/>
            <person name="Bills G."/>
            <person name="Bluhm B."/>
            <person name="Cannon C."/>
            <person name="Castanera R."/>
            <person name="Culley D."/>
            <person name="Daum C."/>
            <person name="Ezra D."/>
            <person name="Gonzalez J."/>
            <person name="Henrissat B."/>
            <person name="Kuo A."/>
            <person name="Liang C."/>
            <person name="Lipzen A."/>
            <person name="Lutzoni F."/>
            <person name="Magnuson J."/>
            <person name="Mondo S."/>
            <person name="Nolan M."/>
            <person name="Ohm R."/>
            <person name="Pangilinan J."/>
            <person name="Park H.-J."/>
            <person name="Ramirez L."/>
            <person name="Alfaro M."/>
            <person name="Sun H."/>
            <person name="Tritt A."/>
            <person name="Yoshinaga Y."/>
            <person name="Zwiers L.-H."/>
            <person name="Turgeon B."/>
            <person name="Goodwin S."/>
            <person name="Spatafora J."/>
            <person name="Crous P."/>
            <person name="Grigoriev I."/>
        </authorList>
    </citation>
    <scope>NUCLEOTIDE SEQUENCE</scope>
    <source>
        <strain evidence="8">CBS 122368</strain>
    </source>
</reference>
<comment type="similarity">
    <text evidence="2">Belongs to the EXO5 family.</text>
</comment>
<dbReference type="GO" id="GO:0005634">
    <property type="term" value="C:nucleus"/>
    <property type="evidence" value="ECO:0007669"/>
    <property type="project" value="TreeGrafter"/>
</dbReference>
<dbReference type="AlphaFoldDB" id="A0A6A6HTG2"/>